<reference evidence="7 8" key="1">
    <citation type="submission" date="2014-06" db="EMBL/GenBank/DDBJ databases">
        <title>Evolutionary Origins and Diversification of the Mycorrhizal Mutualists.</title>
        <authorList>
            <consortium name="DOE Joint Genome Institute"/>
            <consortium name="Mycorrhizal Genomics Consortium"/>
            <person name="Kohler A."/>
            <person name="Kuo A."/>
            <person name="Nagy L.G."/>
            <person name="Floudas D."/>
            <person name="Copeland A."/>
            <person name="Barry K.W."/>
            <person name="Cichocki N."/>
            <person name="Veneault-Fourrey C."/>
            <person name="LaButti K."/>
            <person name="Lindquist E.A."/>
            <person name="Lipzen A."/>
            <person name="Lundell T."/>
            <person name="Morin E."/>
            <person name="Murat C."/>
            <person name="Riley R."/>
            <person name="Ohm R."/>
            <person name="Sun H."/>
            <person name="Tunlid A."/>
            <person name="Henrissat B."/>
            <person name="Grigoriev I.V."/>
            <person name="Hibbett D.S."/>
            <person name="Martin F."/>
        </authorList>
    </citation>
    <scope>NUCLEOTIDE SEQUENCE [LARGE SCALE GENOMIC DNA]</scope>
    <source>
        <strain evidence="7 8">SS14</strain>
    </source>
</reference>
<dbReference type="SUPFAM" id="SSF53098">
    <property type="entry name" value="Ribonuclease H-like"/>
    <property type="match status" value="1"/>
</dbReference>
<evidence type="ECO:0000256" key="1">
    <source>
        <dbReference type="ARBA" id="ARBA00004123"/>
    </source>
</evidence>
<proteinExistence type="predicted"/>
<evidence type="ECO:0000256" key="2">
    <source>
        <dbReference type="ARBA" id="ARBA00022723"/>
    </source>
</evidence>
<dbReference type="Proteomes" id="UP000054279">
    <property type="component" value="Unassembled WGS sequence"/>
</dbReference>
<dbReference type="GO" id="GO:0008270">
    <property type="term" value="F:zinc ion binding"/>
    <property type="evidence" value="ECO:0007669"/>
    <property type="project" value="UniProtKB-KW"/>
</dbReference>
<dbReference type="OrthoDB" id="1607513at2759"/>
<name>A0A0C9VJL3_SPHS4</name>
<keyword evidence="8" id="KW-1185">Reference proteome</keyword>
<dbReference type="InterPro" id="IPR052035">
    <property type="entry name" value="ZnF_BED_domain_contain"/>
</dbReference>
<dbReference type="AlphaFoldDB" id="A0A0C9VJL3"/>
<organism evidence="7 8">
    <name type="scientific">Sphaerobolus stellatus (strain SS14)</name>
    <dbReference type="NCBI Taxonomy" id="990650"/>
    <lineage>
        <taxon>Eukaryota</taxon>
        <taxon>Fungi</taxon>
        <taxon>Dikarya</taxon>
        <taxon>Basidiomycota</taxon>
        <taxon>Agaricomycotina</taxon>
        <taxon>Agaricomycetes</taxon>
        <taxon>Phallomycetidae</taxon>
        <taxon>Geastrales</taxon>
        <taxon>Sphaerobolaceae</taxon>
        <taxon>Sphaerobolus</taxon>
    </lineage>
</organism>
<evidence type="ECO:0000256" key="3">
    <source>
        <dbReference type="ARBA" id="ARBA00022771"/>
    </source>
</evidence>
<evidence type="ECO:0000256" key="5">
    <source>
        <dbReference type="ARBA" id="ARBA00023242"/>
    </source>
</evidence>
<feature type="domain" description="HAT C-terminal dimerisation" evidence="6">
    <location>
        <begin position="214"/>
        <end position="275"/>
    </location>
</feature>
<dbReference type="PANTHER" id="PTHR46481:SF10">
    <property type="entry name" value="ZINC FINGER BED DOMAIN-CONTAINING PROTEIN 39"/>
    <property type="match status" value="1"/>
</dbReference>
<comment type="subcellular location">
    <subcellularLocation>
        <location evidence="1">Nucleus</location>
    </subcellularLocation>
</comment>
<evidence type="ECO:0000313" key="7">
    <source>
        <dbReference type="EMBL" id="KIJ41802.1"/>
    </source>
</evidence>
<feature type="non-terminal residue" evidence="7">
    <location>
        <position position="1"/>
    </location>
</feature>
<evidence type="ECO:0000259" key="6">
    <source>
        <dbReference type="Pfam" id="PF05699"/>
    </source>
</evidence>
<dbReference type="HOGENOM" id="CLU_009123_4_6_1"/>
<protein>
    <recommendedName>
        <fullName evidence="6">HAT C-terminal dimerisation domain-containing protein</fullName>
    </recommendedName>
</protein>
<feature type="non-terminal residue" evidence="7">
    <location>
        <position position="290"/>
    </location>
</feature>
<keyword evidence="2" id="KW-0479">Metal-binding</keyword>
<accession>A0A0C9VJL3</accession>
<dbReference type="PANTHER" id="PTHR46481">
    <property type="entry name" value="ZINC FINGER BED DOMAIN-CONTAINING PROTEIN 4"/>
    <property type="match status" value="1"/>
</dbReference>
<keyword evidence="3" id="KW-0863">Zinc-finger</keyword>
<evidence type="ECO:0000256" key="4">
    <source>
        <dbReference type="ARBA" id="ARBA00022833"/>
    </source>
</evidence>
<sequence length="290" mass="33374">PQNRQKWMEEISMSRRDEDGDLTEILRMLILDVRTRWASTHQMLHKLTLSLDYRSEIDSFVAKNKDIRQYELAANDWDAIALATGWLKAFRSATTQMSATKHTTYSSQHAVLKGLQDHIAEQIRLLPAATSPKVCEALIACHRKLSDYLFKIDMSPYPIWSMLLDPRINYKDLLDDHVNEEELLDHIKDCKRSLESHYTAFYAGKVSSITKAPQWWGARRAQFPNLSYLARDLMSIPGSAVAVERIFSSGRDVISLRRASLKPDTIRTLMLVKQRLRLAWEAVKDVLGDD</sequence>
<dbReference type="GO" id="GO:0046983">
    <property type="term" value="F:protein dimerization activity"/>
    <property type="evidence" value="ECO:0007669"/>
    <property type="project" value="InterPro"/>
</dbReference>
<keyword evidence="4" id="KW-0862">Zinc</keyword>
<dbReference type="EMBL" id="KN837134">
    <property type="protein sequence ID" value="KIJ41802.1"/>
    <property type="molecule type" value="Genomic_DNA"/>
</dbReference>
<dbReference type="GO" id="GO:0005634">
    <property type="term" value="C:nucleus"/>
    <property type="evidence" value="ECO:0007669"/>
    <property type="project" value="UniProtKB-SubCell"/>
</dbReference>
<gene>
    <name evidence="7" type="ORF">M422DRAFT_171816</name>
</gene>
<dbReference type="InterPro" id="IPR008906">
    <property type="entry name" value="HATC_C_dom"/>
</dbReference>
<dbReference type="InterPro" id="IPR012337">
    <property type="entry name" value="RNaseH-like_sf"/>
</dbReference>
<keyword evidence="5" id="KW-0539">Nucleus</keyword>
<evidence type="ECO:0000313" key="8">
    <source>
        <dbReference type="Proteomes" id="UP000054279"/>
    </source>
</evidence>
<dbReference type="Pfam" id="PF05699">
    <property type="entry name" value="Dimer_Tnp_hAT"/>
    <property type="match status" value="1"/>
</dbReference>